<dbReference type="PANTHER" id="PTHR28008">
    <property type="entry name" value="DOMAIN PROTEIN, PUTATIVE (AFU_ORTHOLOGUE AFUA_3G10980)-RELATED"/>
    <property type="match status" value="1"/>
</dbReference>
<dbReference type="NCBIfam" id="NF037970">
    <property type="entry name" value="vanZ_1"/>
    <property type="match status" value="1"/>
</dbReference>
<evidence type="ECO:0000313" key="3">
    <source>
        <dbReference type="Proteomes" id="UP000001660"/>
    </source>
</evidence>
<protein>
    <recommendedName>
        <fullName evidence="1">VanZ-like domain-containing protein</fullName>
    </recommendedName>
</protein>
<feature type="domain" description="VanZ-like" evidence="1">
    <location>
        <begin position="52"/>
        <end position="133"/>
    </location>
</feature>
<sequence>MVSSEIRTAPLISPFSILRYWGPVCMYAGLIFFGSSVSHPPESVSSLVEKISDKILHLCEYGVLGALAYRACRHGAGARVARHAVVVAVAGCALYGLSDEIHQLFVPLRQGDPLDLVADSVGATLGAWTWRLMERRAAPSPL</sequence>
<accession>D8PIJ0</accession>
<reference evidence="2 3" key="1">
    <citation type="journal article" date="2010" name="Proc. Natl. Acad. Sci. U.S.A.">
        <title>A Nitrospira metagenome illuminates the physiology and evolution of globally important nitrite-oxidizing bacteria.</title>
        <authorList>
            <person name="Lucker S."/>
            <person name="Wagner M."/>
            <person name="Maixner F."/>
            <person name="Pelletier E."/>
            <person name="Koch H."/>
            <person name="Vacherie B."/>
            <person name="Rattei T."/>
            <person name="Sinninghe Damste J."/>
            <person name="Spieck E."/>
            <person name="Le Paslier D."/>
            <person name="Daims H."/>
        </authorList>
    </citation>
    <scope>NUCLEOTIDE SEQUENCE [LARGE SCALE GENOMIC DNA]</scope>
</reference>
<proteinExistence type="predicted"/>
<evidence type="ECO:0000313" key="2">
    <source>
        <dbReference type="EMBL" id="CBK43077.1"/>
    </source>
</evidence>
<dbReference type="Proteomes" id="UP000001660">
    <property type="component" value="Chromosome"/>
</dbReference>
<dbReference type="AlphaFoldDB" id="D8PIJ0"/>
<name>D8PIJ0_9BACT</name>
<dbReference type="STRING" id="330214.NIDE3391"/>
<keyword evidence="3" id="KW-1185">Reference proteome</keyword>
<dbReference type="KEGG" id="nde:NIDE3391"/>
<organism evidence="2 3">
    <name type="scientific">Nitrospira defluvii</name>
    <dbReference type="NCBI Taxonomy" id="330214"/>
    <lineage>
        <taxon>Bacteria</taxon>
        <taxon>Pseudomonadati</taxon>
        <taxon>Nitrospirota</taxon>
        <taxon>Nitrospiria</taxon>
        <taxon>Nitrospirales</taxon>
        <taxon>Nitrospiraceae</taxon>
        <taxon>Nitrospira</taxon>
    </lineage>
</organism>
<dbReference type="EMBL" id="FP929003">
    <property type="protein sequence ID" value="CBK43077.1"/>
    <property type="molecule type" value="Genomic_DNA"/>
</dbReference>
<dbReference type="HOGENOM" id="CLU_096028_5_2_0"/>
<dbReference type="eggNOG" id="COG5652">
    <property type="taxonomic scope" value="Bacteria"/>
</dbReference>
<dbReference type="PANTHER" id="PTHR28008:SF1">
    <property type="entry name" value="DOMAIN PROTEIN, PUTATIVE (AFU_ORTHOLOGUE AFUA_3G10980)-RELATED"/>
    <property type="match status" value="1"/>
</dbReference>
<dbReference type="Pfam" id="PF04892">
    <property type="entry name" value="VanZ"/>
    <property type="match status" value="1"/>
</dbReference>
<gene>
    <name evidence="2" type="ORF">NIDE3391</name>
</gene>
<evidence type="ECO:0000259" key="1">
    <source>
        <dbReference type="Pfam" id="PF04892"/>
    </source>
</evidence>
<dbReference type="InterPro" id="IPR006976">
    <property type="entry name" value="VanZ-like"/>
</dbReference>